<dbReference type="InterPro" id="IPR038332">
    <property type="entry name" value="PPE_sf"/>
</dbReference>
<dbReference type="SUPFAM" id="SSF140459">
    <property type="entry name" value="PE/PPE dimer-like"/>
    <property type="match status" value="1"/>
</dbReference>
<feature type="domain" description="PPE family C-terminal" evidence="3">
    <location>
        <begin position="270"/>
        <end position="351"/>
    </location>
</feature>
<evidence type="ECO:0000259" key="3">
    <source>
        <dbReference type="Pfam" id="PF12484"/>
    </source>
</evidence>
<dbReference type="AlphaFoldDB" id="A0A1E3S9H0"/>
<dbReference type="PANTHER" id="PTHR46766">
    <property type="entry name" value="GLUTAMINE-RICH PROTEIN 2"/>
    <property type="match status" value="1"/>
</dbReference>
<evidence type="ECO:0000256" key="1">
    <source>
        <dbReference type="ARBA" id="ARBA00010652"/>
    </source>
</evidence>
<accession>A0A1E3S9H0</accession>
<evidence type="ECO:0000259" key="2">
    <source>
        <dbReference type="Pfam" id="PF00823"/>
    </source>
</evidence>
<comment type="caution">
    <text evidence="4">The sequence shown here is derived from an EMBL/GenBank/DDBJ whole genome shotgun (WGS) entry which is preliminary data.</text>
</comment>
<organism evidence="4 5">
    <name type="scientific">Mycobacterium intermedium</name>
    <dbReference type="NCBI Taxonomy" id="28445"/>
    <lineage>
        <taxon>Bacteria</taxon>
        <taxon>Bacillati</taxon>
        <taxon>Actinomycetota</taxon>
        <taxon>Actinomycetes</taxon>
        <taxon>Mycobacteriales</taxon>
        <taxon>Mycobacteriaceae</taxon>
        <taxon>Mycobacterium</taxon>
        <taxon>Mycobacterium simiae complex</taxon>
    </lineage>
</organism>
<evidence type="ECO:0000313" key="4">
    <source>
        <dbReference type="EMBL" id="ORA97896.1"/>
    </source>
</evidence>
<name>A0A1E3S9H0_MYCIE</name>
<sequence length="355" mass="34519">MDFGALPPEVNSAKMYSGPGAGSMLVAAAAWEGIADELYAAARSCEAVVSVLTSEAWQSPAAVAMTAAVAPYVAWLSLTAGQAQQAAVRAGAAGAAFETAFAATVPPPLIAANRATLLALVATNVLGVNTPAIAAVEAQYAEMWAQDAAAMYGYAADAAEAATLTAFTVPDAVADPAGLAEQALAITRVVPSTLQQLASPLSACASTMSSSLSSLSSMSSVAKSLGTATAAAETGVAGGVAGGLAAGEIAGIALPAGLFAGLGSVPPTVSAALGKATSLGQLSVPHAWTSSAVASRAVAAEAVQAGVTPLLAGEGNPLSGLPIAGMAPRGEGVVNASTQRAGVRHTVMPRPEVIG</sequence>
<dbReference type="PANTHER" id="PTHR46766:SF1">
    <property type="entry name" value="GLUTAMINE-RICH PROTEIN 2"/>
    <property type="match status" value="1"/>
</dbReference>
<dbReference type="InterPro" id="IPR022171">
    <property type="entry name" value="PPE_C"/>
</dbReference>
<comment type="similarity">
    <text evidence="1">Belongs to the mycobacterial PPE family.</text>
</comment>
<dbReference type="InterPro" id="IPR000030">
    <property type="entry name" value="PPE_dom"/>
</dbReference>
<dbReference type="EMBL" id="MVHT01000070">
    <property type="protein sequence ID" value="ORA97896.1"/>
    <property type="molecule type" value="Genomic_DNA"/>
</dbReference>
<dbReference type="Proteomes" id="UP000192739">
    <property type="component" value="Unassembled WGS sequence"/>
</dbReference>
<reference evidence="4 5" key="1">
    <citation type="submission" date="2017-02" db="EMBL/GenBank/DDBJ databases">
        <title>The new phylogeny of genus Mycobacterium.</title>
        <authorList>
            <person name="Tortoli E."/>
            <person name="Trovato A."/>
            <person name="Cirillo D.M."/>
        </authorList>
    </citation>
    <scope>NUCLEOTIDE SEQUENCE [LARGE SCALE GENOMIC DNA]</scope>
    <source>
        <strain evidence="4 5">DSM 44049</strain>
    </source>
</reference>
<evidence type="ECO:0000313" key="5">
    <source>
        <dbReference type="Proteomes" id="UP000192739"/>
    </source>
</evidence>
<dbReference type="Pfam" id="PF00823">
    <property type="entry name" value="PPE"/>
    <property type="match status" value="1"/>
</dbReference>
<keyword evidence="5" id="KW-1185">Reference proteome</keyword>
<gene>
    <name evidence="4" type="ORF">BST27_21585</name>
</gene>
<dbReference type="RefSeq" id="WP_069421029.1">
    <property type="nucleotide sequence ID" value="NZ_CBCRZH010000001.1"/>
</dbReference>
<dbReference type="GO" id="GO:0052572">
    <property type="term" value="P:response to host immune response"/>
    <property type="evidence" value="ECO:0007669"/>
    <property type="project" value="TreeGrafter"/>
</dbReference>
<feature type="domain" description="PPE" evidence="2">
    <location>
        <begin position="2"/>
        <end position="163"/>
    </location>
</feature>
<dbReference type="FunFam" id="1.20.1260.20:FF:000001">
    <property type="entry name" value="PPE family protein PPE41"/>
    <property type="match status" value="1"/>
</dbReference>
<protein>
    <submittedName>
        <fullName evidence="4">PPE family protein</fullName>
    </submittedName>
</protein>
<dbReference type="Gene3D" id="1.20.1260.20">
    <property type="entry name" value="PPE superfamily"/>
    <property type="match status" value="1"/>
</dbReference>
<dbReference type="Pfam" id="PF12484">
    <property type="entry name" value="PPE-SVP"/>
    <property type="match status" value="1"/>
</dbReference>
<proteinExistence type="inferred from homology"/>